<dbReference type="InterPro" id="IPR007219">
    <property type="entry name" value="XnlR_reg_dom"/>
</dbReference>
<reference evidence="4 5" key="1">
    <citation type="submission" date="2016-07" db="EMBL/GenBank/DDBJ databases">
        <title>Pervasive Adenine N6-methylation of Active Genes in Fungi.</title>
        <authorList>
            <consortium name="DOE Joint Genome Institute"/>
            <person name="Mondo S.J."/>
            <person name="Dannebaum R.O."/>
            <person name="Kuo R.C."/>
            <person name="Labutti K."/>
            <person name="Haridas S."/>
            <person name="Kuo A."/>
            <person name="Salamov A."/>
            <person name="Ahrendt S.R."/>
            <person name="Lipzen A."/>
            <person name="Sullivan W."/>
            <person name="Andreopoulos W.B."/>
            <person name="Clum A."/>
            <person name="Lindquist E."/>
            <person name="Daum C."/>
            <person name="Ramamoorthy G.K."/>
            <person name="Gryganskyi A."/>
            <person name="Culley D."/>
            <person name="Magnuson J.K."/>
            <person name="James T.Y."/>
            <person name="O'Malley M.A."/>
            <person name="Stajich J.E."/>
            <person name="Spatafora J.W."/>
            <person name="Visel A."/>
            <person name="Grigoriev I.V."/>
        </authorList>
    </citation>
    <scope>NUCLEOTIDE SEQUENCE [LARGE SCALE GENOMIC DNA]</scope>
    <source>
        <strain evidence="4 5">NRRL 2496</strain>
    </source>
</reference>
<gene>
    <name evidence="4" type="ORF">BCR43DRAFT_485555</name>
</gene>
<feature type="region of interest" description="Disordered" evidence="2">
    <location>
        <begin position="41"/>
        <end position="69"/>
    </location>
</feature>
<dbReference type="OrthoDB" id="4937900at2759"/>
<dbReference type="InParanoid" id="A0A1X2HMK0"/>
<evidence type="ECO:0000259" key="3">
    <source>
        <dbReference type="Pfam" id="PF04082"/>
    </source>
</evidence>
<sequence>MDYGWQVTVAPDGQKRIMTDIGTMSQLAALVPKALTDVYGRGTPPSMTATPSSSSVSSSSTAVQETTRPPGIYKPLSHYFNLTIDMTTAPPACPSLLTMILSPALLGRLAGGNKHQRGTTELAASLCMDANLFACFHQPEGYFATPVPLIPSATLNDDSFLQQQTRFADCSLVNLFWNLIKSMRLCDKLQFSQAYVNLGVIISKMFSLQLHLPDMSCPSAAPPLERELHKRLFWAVWLLDTQVPLLYGGRPSIDATLVHLDRPALCEGMSAQEDIDQTEFLQQLIQVRWLRRQIEQHFLETNSAAGESDLNKLIQHMRQLRRFYENLHDKFKLESILTKTPAGRWSWTDRTGFIVLVELCLNWLVLLDPFLPPSQSMPSFPGNLAITLCRQAADIMMLVLEKWVWQAYDCQTRFLVTHLVTMISMQKYLCRCAGITLVQRWKAYASLQFLHRLLDQKIDPSPIGESIMRELAATLHDLRDIAQGVWNPLDEPDSIEIFAKYFSDYWQPSFDQLPTEESTYLFARESMTMFAIIEMRKQAAPTV</sequence>
<dbReference type="CDD" id="cd12148">
    <property type="entry name" value="fungal_TF_MHR"/>
    <property type="match status" value="1"/>
</dbReference>
<evidence type="ECO:0000256" key="1">
    <source>
        <dbReference type="ARBA" id="ARBA00023242"/>
    </source>
</evidence>
<evidence type="ECO:0000313" key="4">
    <source>
        <dbReference type="EMBL" id="ORZ00633.1"/>
    </source>
</evidence>
<dbReference type="Proteomes" id="UP000242180">
    <property type="component" value="Unassembled WGS sequence"/>
</dbReference>
<dbReference type="GO" id="GO:0006351">
    <property type="term" value="P:DNA-templated transcription"/>
    <property type="evidence" value="ECO:0007669"/>
    <property type="project" value="InterPro"/>
</dbReference>
<proteinExistence type="predicted"/>
<feature type="compositionally biased region" description="Low complexity" evidence="2">
    <location>
        <begin position="43"/>
        <end position="63"/>
    </location>
</feature>
<dbReference type="OMA" id="FARESMT"/>
<feature type="domain" description="Xylanolytic transcriptional activator regulatory" evidence="3">
    <location>
        <begin position="219"/>
        <end position="319"/>
    </location>
</feature>
<evidence type="ECO:0000313" key="5">
    <source>
        <dbReference type="Proteomes" id="UP000242180"/>
    </source>
</evidence>
<keyword evidence="1" id="KW-0539">Nucleus</keyword>
<dbReference type="GO" id="GO:0008270">
    <property type="term" value="F:zinc ion binding"/>
    <property type="evidence" value="ECO:0007669"/>
    <property type="project" value="InterPro"/>
</dbReference>
<dbReference type="STRING" id="13706.A0A1X2HMK0"/>
<protein>
    <recommendedName>
        <fullName evidence="3">Xylanolytic transcriptional activator regulatory domain-containing protein</fullName>
    </recommendedName>
</protein>
<evidence type="ECO:0000256" key="2">
    <source>
        <dbReference type="SAM" id="MobiDB-lite"/>
    </source>
</evidence>
<organism evidence="4 5">
    <name type="scientific">Syncephalastrum racemosum</name>
    <name type="common">Filamentous fungus</name>
    <dbReference type="NCBI Taxonomy" id="13706"/>
    <lineage>
        <taxon>Eukaryota</taxon>
        <taxon>Fungi</taxon>
        <taxon>Fungi incertae sedis</taxon>
        <taxon>Mucoromycota</taxon>
        <taxon>Mucoromycotina</taxon>
        <taxon>Mucoromycetes</taxon>
        <taxon>Mucorales</taxon>
        <taxon>Syncephalastraceae</taxon>
        <taxon>Syncephalastrum</taxon>
    </lineage>
</organism>
<accession>A0A1X2HMK0</accession>
<name>A0A1X2HMK0_SYNRA</name>
<keyword evidence="5" id="KW-1185">Reference proteome</keyword>
<comment type="caution">
    <text evidence="4">The sequence shown here is derived from an EMBL/GenBank/DDBJ whole genome shotgun (WGS) entry which is preliminary data.</text>
</comment>
<dbReference type="EMBL" id="MCGN01000002">
    <property type="protein sequence ID" value="ORZ00633.1"/>
    <property type="molecule type" value="Genomic_DNA"/>
</dbReference>
<dbReference type="Pfam" id="PF04082">
    <property type="entry name" value="Fungal_trans"/>
    <property type="match status" value="1"/>
</dbReference>
<dbReference type="AlphaFoldDB" id="A0A1X2HMK0"/>
<dbReference type="GO" id="GO:0003677">
    <property type="term" value="F:DNA binding"/>
    <property type="evidence" value="ECO:0007669"/>
    <property type="project" value="InterPro"/>
</dbReference>